<evidence type="ECO:0000256" key="2">
    <source>
        <dbReference type="ARBA" id="ARBA00023136"/>
    </source>
</evidence>
<dbReference type="SUPFAM" id="SSF56601">
    <property type="entry name" value="beta-lactamase/transpeptidase-like"/>
    <property type="match status" value="1"/>
</dbReference>
<dbReference type="PANTHER" id="PTHR30627:SF1">
    <property type="entry name" value="PEPTIDOGLYCAN D,D-TRANSPEPTIDASE FTSI"/>
    <property type="match status" value="1"/>
</dbReference>
<dbReference type="PANTHER" id="PTHR30627">
    <property type="entry name" value="PEPTIDOGLYCAN D,D-TRANSPEPTIDASE"/>
    <property type="match status" value="1"/>
</dbReference>
<accession>A0A382ZAD3</accession>
<gene>
    <name evidence="4" type="ORF">METZ01_LOCUS445277</name>
</gene>
<dbReference type="GO" id="GO:0071555">
    <property type="term" value="P:cell wall organization"/>
    <property type="evidence" value="ECO:0007669"/>
    <property type="project" value="TreeGrafter"/>
</dbReference>
<dbReference type="Gene3D" id="3.40.710.10">
    <property type="entry name" value="DD-peptidase/beta-lactamase superfamily"/>
    <property type="match status" value="1"/>
</dbReference>
<evidence type="ECO:0000313" key="4">
    <source>
        <dbReference type="EMBL" id="SVD92423.1"/>
    </source>
</evidence>
<dbReference type="GO" id="GO:0008658">
    <property type="term" value="F:penicillin binding"/>
    <property type="evidence" value="ECO:0007669"/>
    <property type="project" value="InterPro"/>
</dbReference>
<evidence type="ECO:0000259" key="3">
    <source>
        <dbReference type="Pfam" id="PF00905"/>
    </source>
</evidence>
<feature type="non-terminal residue" evidence="4">
    <location>
        <position position="258"/>
    </location>
</feature>
<organism evidence="4">
    <name type="scientific">marine metagenome</name>
    <dbReference type="NCBI Taxonomy" id="408172"/>
    <lineage>
        <taxon>unclassified sequences</taxon>
        <taxon>metagenomes</taxon>
        <taxon>ecological metagenomes</taxon>
    </lineage>
</organism>
<dbReference type="Gene3D" id="3.30.450.330">
    <property type="match status" value="1"/>
</dbReference>
<comment type="subcellular location">
    <subcellularLocation>
        <location evidence="1">Membrane</location>
    </subcellularLocation>
</comment>
<feature type="non-terminal residue" evidence="4">
    <location>
        <position position="1"/>
    </location>
</feature>
<dbReference type="GO" id="GO:0005886">
    <property type="term" value="C:plasma membrane"/>
    <property type="evidence" value="ECO:0007669"/>
    <property type="project" value="TreeGrafter"/>
</dbReference>
<evidence type="ECO:0000256" key="1">
    <source>
        <dbReference type="ARBA" id="ARBA00004370"/>
    </source>
</evidence>
<dbReference type="Pfam" id="PF00905">
    <property type="entry name" value="Transpeptidase"/>
    <property type="match status" value="1"/>
</dbReference>
<dbReference type="InterPro" id="IPR050515">
    <property type="entry name" value="Beta-lactam/transpept"/>
</dbReference>
<sequence>LSGKLSSVKNWSAVSPGQIAMGHEVGITAMQLATAYCAIANGGYLVRPRLVRQIINHNEEVIYAEDPTIIRKIANETIMVQIREMLRNVVINGTGHNAEISGWEVAGKTGTAQKYINGKYSNKKFISNFVGFLPYENPQLLGFIMLDEPAMPYHWGSEGAAVAFNRIMTRIINMDDMITPPEKKKKKKQPVEFAATEIKDDLIIYQNKTLGSPTSTSLPLGLNTVMPYSNKVEMLDLRGYSMRKAMTTIRNQGLKIKI</sequence>
<name>A0A382ZAD3_9ZZZZ</name>
<dbReference type="InterPro" id="IPR001460">
    <property type="entry name" value="PCN-bd_Tpept"/>
</dbReference>
<proteinExistence type="predicted"/>
<reference evidence="4" key="1">
    <citation type="submission" date="2018-05" db="EMBL/GenBank/DDBJ databases">
        <authorList>
            <person name="Lanie J.A."/>
            <person name="Ng W.-L."/>
            <person name="Kazmierczak K.M."/>
            <person name="Andrzejewski T.M."/>
            <person name="Davidsen T.M."/>
            <person name="Wayne K.J."/>
            <person name="Tettelin H."/>
            <person name="Glass J.I."/>
            <person name="Rusch D."/>
            <person name="Podicherti R."/>
            <person name="Tsui H.-C.T."/>
            <person name="Winkler M.E."/>
        </authorList>
    </citation>
    <scope>NUCLEOTIDE SEQUENCE</scope>
</reference>
<protein>
    <recommendedName>
        <fullName evidence="3">Penicillin-binding protein transpeptidase domain-containing protein</fullName>
    </recommendedName>
</protein>
<keyword evidence="2" id="KW-0472">Membrane</keyword>
<dbReference type="InterPro" id="IPR012338">
    <property type="entry name" value="Beta-lactam/transpept-like"/>
</dbReference>
<dbReference type="AlphaFoldDB" id="A0A382ZAD3"/>
<dbReference type="EMBL" id="UINC01182293">
    <property type="protein sequence ID" value="SVD92423.1"/>
    <property type="molecule type" value="Genomic_DNA"/>
</dbReference>
<feature type="domain" description="Penicillin-binding protein transpeptidase" evidence="3">
    <location>
        <begin position="9"/>
        <end position="168"/>
    </location>
</feature>